<dbReference type="GO" id="GO:0005634">
    <property type="term" value="C:nucleus"/>
    <property type="evidence" value="ECO:0007669"/>
    <property type="project" value="UniProtKB-SubCell"/>
</dbReference>
<feature type="compositionally biased region" description="Low complexity" evidence="6">
    <location>
        <begin position="667"/>
        <end position="683"/>
    </location>
</feature>
<sequence length="945" mass="108106">MANSNAFNQLSHARYTSIQKQIDAHDATAQFSLGTLKDLPRIKVPGRSHAFVPARWMPTSSAKRKRHGSDIWHFGEKLFEVIVQADGTCKVAADWWFCRLCDQNNRQTLYTTRNSISTSTSAALKHLEGRDNEGHNLGKLKELVAEAEKEEVSPEELGRRKRRRINHRGLFNNSSLYTAPDALKDAANAPTRAVVSLAKKAITELVACCDIPLSTLEAPQFRQLLMVWNSTLTEHFFPRSDGTVMRWLFEAFHENLAGLQLQLQREAISKIHLSADLWTSPNHKGILAVVAHFVDSDAKLRNRLIAVRMINGQHTGENLQWHLHQVIMAFQLEERLGWLTFDNDSTNDKATRLLFRKMYGFNHREAEKLRIERRCRCWGHIINLIVKGFLSGNAKQILEAEDSDADEVSRAVLYLPGLLLIFKQELEQQRNQWDQWQREGPIRRAHLIVVFLKASVQRVQDFEKIVQNSLFSPEDQDLEDTTAFLAEALPQPTAQDLTMPPPPLPTDPTDEQTGDISTLRPVVAQETRWNSTEAEISRLLRLKRPIDFWVKEQVRSGAKIQPLSEQDWRVLEATRDLLQPFLWHTKHHEGNAVAVHDVLSSLWDLEKHLRSFQERFGGRKTYAEEEILEEIIVSPNAEKPALQRPSSRYQAPSRPSSRPSPRPSPRPSSRLYSRPSSQRSSRPSPRPSPRSSPRRRASQSSDIFPSTPVREWPDVGSQQEAEIYPEECGLEGAEFLRESVAHALAILKRYKSKLRECPIYFAAAVLHPKYRLVGIRTAAPAIADDVEQEFKAFYEKYWAYKDPALSSASTPSLQEDQEHNKPKKQWRTAFRAQPRPKHQRPQSELEKYLQLEEDDEDDDGFEPLVWWAARKAEFPALSQMAFDVLSIPAMSSECERVFSQGKLTMSSQRRRMKSSTLELLLCLKDWLKNGTLAGPAAEMRRKGIA</sequence>
<evidence type="ECO:0000256" key="3">
    <source>
        <dbReference type="ARBA" id="ARBA00022771"/>
    </source>
</evidence>
<keyword evidence="4" id="KW-0862">Zinc</keyword>
<keyword evidence="5" id="KW-0539">Nucleus</keyword>
<reference evidence="8" key="1">
    <citation type="journal article" date="2001" name="Mol. Genet. Genomics">
        <title>Crypt1, an active Ac-like transposon from the chestnut blight fungus, Cryphonectria parasitica.</title>
        <authorList>
            <person name="Linder-Basso D."/>
            <person name="Foglia R."/>
            <person name="Zhu P."/>
            <person name="Hillman B.I."/>
        </authorList>
    </citation>
    <scope>NUCLEOTIDE SEQUENCE</scope>
</reference>
<accession>Q9P313</accession>
<evidence type="ECO:0000313" key="8">
    <source>
        <dbReference type="EMBL" id="AAF97810.1"/>
    </source>
</evidence>
<comment type="subcellular location">
    <subcellularLocation>
        <location evidence="1">Nucleus</location>
    </subcellularLocation>
</comment>
<evidence type="ECO:0000256" key="6">
    <source>
        <dbReference type="SAM" id="MobiDB-lite"/>
    </source>
</evidence>
<dbReference type="EMBL" id="AF283502">
    <property type="protein sequence ID" value="AAF97810.1"/>
    <property type="molecule type" value="Genomic_DNA"/>
</dbReference>
<name>Q9P313_CRYPA</name>
<organism evidence="8">
    <name type="scientific">Cryphonectria parasitica</name>
    <name type="common">Chestnut blight fungus</name>
    <name type="synonym">Endothia parasitica</name>
    <dbReference type="NCBI Taxonomy" id="5116"/>
    <lineage>
        <taxon>Eukaryota</taxon>
        <taxon>Fungi</taxon>
        <taxon>Dikarya</taxon>
        <taxon>Ascomycota</taxon>
        <taxon>Pezizomycotina</taxon>
        <taxon>Sordariomycetes</taxon>
        <taxon>Sordariomycetidae</taxon>
        <taxon>Diaporthales</taxon>
        <taxon>Cryphonectriaceae</taxon>
        <taxon>Cryphonectria-Endothia species complex</taxon>
        <taxon>Cryphonectria</taxon>
    </lineage>
</organism>
<proteinExistence type="predicted"/>
<feature type="region of interest" description="Disordered" evidence="6">
    <location>
        <begin position="808"/>
        <end position="844"/>
    </location>
</feature>
<dbReference type="InterPro" id="IPR012337">
    <property type="entry name" value="RNaseH-like_sf"/>
</dbReference>
<dbReference type="SUPFAM" id="SSF53098">
    <property type="entry name" value="Ribonuclease H-like"/>
    <property type="match status" value="1"/>
</dbReference>
<evidence type="ECO:0000259" key="7">
    <source>
        <dbReference type="Pfam" id="PF05699"/>
    </source>
</evidence>
<keyword evidence="3" id="KW-0863">Zinc-finger</keyword>
<dbReference type="InterPro" id="IPR008906">
    <property type="entry name" value="HATC_C_dom"/>
</dbReference>
<feature type="compositionally biased region" description="Low complexity" evidence="6">
    <location>
        <begin position="643"/>
        <end position="657"/>
    </location>
</feature>
<dbReference type="Pfam" id="PF05699">
    <property type="entry name" value="Dimer_Tnp_hAT"/>
    <property type="match status" value="1"/>
</dbReference>
<feature type="region of interest" description="Disordered" evidence="6">
    <location>
        <begin position="638"/>
        <end position="720"/>
    </location>
</feature>
<dbReference type="InterPro" id="IPR052035">
    <property type="entry name" value="ZnF_BED_domain_contain"/>
</dbReference>
<evidence type="ECO:0000256" key="5">
    <source>
        <dbReference type="ARBA" id="ARBA00023242"/>
    </source>
</evidence>
<evidence type="ECO:0000256" key="1">
    <source>
        <dbReference type="ARBA" id="ARBA00004123"/>
    </source>
</evidence>
<keyword evidence="2" id="KW-0479">Metal-binding</keyword>
<dbReference type="AlphaFoldDB" id="Q9P313"/>
<dbReference type="PANTHER" id="PTHR46481:SF10">
    <property type="entry name" value="ZINC FINGER BED DOMAIN-CONTAINING PROTEIN 39"/>
    <property type="match status" value="1"/>
</dbReference>
<protein>
    <submittedName>
        <fullName evidence="8">Transposase</fullName>
    </submittedName>
</protein>
<dbReference type="GO" id="GO:0046983">
    <property type="term" value="F:protein dimerization activity"/>
    <property type="evidence" value="ECO:0007669"/>
    <property type="project" value="InterPro"/>
</dbReference>
<evidence type="ECO:0000256" key="2">
    <source>
        <dbReference type="ARBA" id="ARBA00022723"/>
    </source>
</evidence>
<dbReference type="GO" id="GO:0008270">
    <property type="term" value="F:zinc ion binding"/>
    <property type="evidence" value="ECO:0007669"/>
    <property type="project" value="UniProtKB-KW"/>
</dbReference>
<feature type="domain" description="HAT C-terminal dimerisation" evidence="7">
    <location>
        <begin position="844"/>
        <end position="927"/>
    </location>
</feature>
<feature type="region of interest" description="Disordered" evidence="6">
    <location>
        <begin position="492"/>
        <end position="515"/>
    </location>
</feature>
<evidence type="ECO:0000256" key="4">
    <source>
        <dbReference type="ARBA" id="ARBA00022833"/>
    </source>
</evidence>
<dbReference type="PANTHER" id="PTHR46481">
    <property type="entry name" value="ZINC FINGER BED DOMAIN-CONTAINING PROTEIN 4"/>
    <property type="match status" value="1"/>
</dbReference>